<dbReference type="InterPro" id="IPR000086">
    <property type="entry name" value="NUDIX_hydrolase_dom"/>
</dbReference>
<evidence type="ECO:0000256" key="1">
    <source>
        <dbReference type="ARBA" id="ARBA00022801"/>
    </source>
</evidence>
<dbReference type="Proteomes" id="UP000220251">
    <property type="component" value="Unassembled WGS sequence"/>
</dbReference>
<dbReference type="PANTHER" id="PTHR16099:SF5">
    <property type="entry name" value="NUCLEOTIDE TRIPHOSPHATE DIPHOSPHATASE NUDT15"/>
    <property type="match status" value="1"/>
</dbReference>
<dbReference type="InterPro" id="IPR020476">
    <property type="entry name" value="Nudix_hydrolase"/>
</dbReference>
<evidence type="ECO:0000256" key="2">
    <source>
        <dbReference type="RuleBase" id="RU003476"/>
    </source>
</evidence>
<dbReference type="EMBL" id="CWGJ01000028">
    <property type="protein sequence ID" value="CRX39484.1"/>
    <property type="molecule type" value="Genomic_DNA"/>
</dbReference>
<keyword evidence="5" id="KW-1185">Reference proteome</keyword>
<feature type="domain" description="Nudix hydrolase" evidence="3">
    <location>
        <begin position="12"/>
        <end position="142"/>
    </location>
</feature>
<dbReference type="PRINTS" id="PR00502">
    <property type="entry name" value="NUDIXFAMILY"/>
</dbReference>
<organism evidence="4 5">
    <name type="scientific">Estrella lausannensis</name>
    <dbReference type="NCBI Taxonomy" id="483423"/>
    <lineage>
        <taxon>Bacteria</taxon>
        <taxon>Pseudomonadati</taxon>
        <taxon>Chlamydiota</taxon>
        <taxon>Chlamydiia</taxon>
        <taxon>Parachlamydiales</taxon>
        <taxon>Candidatus Criblamydiaceae</taxon>
        <taxon>Estrella</taxon>
    </lineage>
</organism>
<keyword evidence="1 2" id="KW-0378">Hydrolase</keyword>
<evidence type="ECO:0000313" key="4">
    <source>
        <dbReference type="EMBL" id="CRX39484.1"/>
    </source>
</evidence>
<evidence type="ECO:0000313" key="5">
    <source>
        <dbReference type="Proteomes" id="UP000220251"/>
    </source>
</evidence>
<dbReference type="OrthoDB" id="9787476at2"/>
<dbReference type="InterPro" id="IPR020084">
    <property type="entry name" value="NUDIX_hydrolase_CS"/>
</dbReference>
<dbReference type="GO" id="GO:0016787">
    <property type="term" value="F:hydrolase activity"/>
    <property type="evidence" value="ECO:0007669"/>
    <property type="project" value="UniProtKB-KW"/>
</dbReference>
<dbReference type="Pfam" id="PF00293">
    <property type="entry name" value="NUDIX"/>
    <property type="match status" value="1"/>
</dbReference>
<name>A0A0H5DU86_9BACT</name>
<evidence type="ECO:0000259" key="3">
    <source>
        <dbReference type="PROSITE" id="PS51462"/>
    </source>
</evidence>
<dbReference type="AlphaFoldDB" id="A0A0H5DU86"/>
<dbReference type="RefSeq" id="WP_098039350.1">
    <property type="nucleotide sequence ID" value="NZ_CWGJ01000028.1"/>
</dbReference>
<dbReference type="SUPFAM" id="SSF55811">
    <property type="entry name" value="Nudix"/>
    <property type="match status" value="1"/>
</dbReference>
<accession>A0A0H5DU86</accession>
<sequence length="146" mass="16058">MSGALSKANAKSVRVGVGVIVVKDDALLLGKRKGSHGSETWAPPGGHLEFGETPEECAKRELLEETGITALECALGPWSNDYFQNENKHYITLFVFVKAFSGQPRVLEPGKCAEWRYFPISDLPHPLFLPMESMLRSGRLDLAGSR</sequence>
<gene>
    <name evidence="4" type="ORF">ELAC_2164</name>
</gene>
<dbReference type="CDD" id="cd04678">
    <property type="entry name" value="NUDIX_MTH2_Nudt15"/>
    <property type="match status" value="1"/>
</dbReference>
<protein>
    <submittedName>
        <fullName evidence="4">NUDIX family phosphohydrolase</fullName>
    </submittedName>
</protein>
<dbReference type="PROSITE" id="PS51462">
    <property type="entry name" value="NUDIX"/>
    <property type="match status" value="1"/>
</dbReference>
<dbReference type="PANTHER" id="PTHR16099">
    <property type="entry name" value="8-OXO-DGTP DIPHOSPHATES NUDT15"/>
    <property type="match status" value="1"/>
</dbReference>
<proteinExistence type="inferred from homology"/>
<reference evidence="5" key="1">
    <citation type="submission" date="2015-06" db="EMBL/GenBank/DDBJ databases">
        <authorList>
            <person name="Bertelli C."/>
        </authorList>
    </citation>
    <scope>NUCLEOTIDE SEQUENCE [LARGE SCALE GENOMIC DNA]</scope>
    <source>
        <strain evidence="5">CRIB-30</strain>
    </source>
</reference>
<dbReference type="InterPro" id="IPR015797">
    <property type="entry name" value="NUDIX_hydrolase-like_dom_sf"/>
</dbReference>
<dbReference type="Gene3D" id="3.90.79.10">
    <property type="entry name" value="Nucleoside Triphosphate Pyrophosphohydrolase"/>
    <property type="match status" value="1"/>
</dbReference>
<dbReference type="PROSITE" id="PS00893">
    <property type="entry name" value="NUDIX_BOX"/>
    <property type="match status" value="1"/>
</dbReference>
<dbReference type="FunFam" id="3.90.79.10:FF:000060">
    <property type="entry name" value="Nudix hydrolase 1"/>
    <property type="match status" value="1"/>
</dbReference>
<comment type="similarity">
    <text evidence="2">Belongs to the Nudix hydrolase family.</text>
</comment>